<dbReference type="InterPro" id="IPR039426">
    <property type="entry name" value="TonB-dep_rcpt-like"/>
</dbReference>
<dbReference type="Gene3D" id="2.40.170.20">
    <property type="entry name" value="TonB-dependent receptor, beta-barrel domain"/>
    <property type="match status" value="1"/>
</dbReference>
<feature type="domain" description="TonB-dependent receptor plug" evidence="12">
    <location>
        <begin position="94"/>
        <end position="197"/>
    </location>
</feature>
<dbReference type="PANTHER" id="PTHR32552:SF81">
    <property type="entry name" value="TONB-DEPENDENT OUTER MEMBRANE RECEPTOR"/>
    <property type="match status" value="1"/>
</dbReference>
<evidence type="ECO:0000313" key="14">
    <source>
        <dbReference type="Proteomes" id="UP001524569"/>
    </source>
</evidence>
<evidence type="ECO:0000256" key="5">
    <source>
        <dbReference type="ARBA" id="ARBA00022692"/>
    </source>
</evidence>
<dbReference type="RefSeq" id="WP_256608865.1">
    <property type="nucleotide sequence ID" value="NZ_JANIBM010000001.1"/>
</dbReference>
<dbReference type="EMBL" id="JANIBM010000001">
    <property type="protein sequence ID" value="MCQ8179480.1"/>
    <property type="molecule type" value="Genomic_DNA"/>
</dbReference>
<comment type="caution">
    <text evidence="13">The sequence shown here is derived from an EMBL/GenBank/DDBJ whole genome shotgun (WGS) entry which is preliminary data.</text>
</comment>
<reference evidence="13 14" key="1">
    <citation type="submission" date="2022-07" db="EMBL/GenBank/DDBJ databases">
        <title>Methylomonas rivi sp. nov., Methylomonas rosea sp. nov., Methylomonas aureus sp. nov. and Methylomonas subterranea sp. nov., four novel methanotrophs isolated from a freshwater creek and the deep terrestrial subsurface.</title>
        <authorList>
            <person name="Abin C."/>
            <person name="Sankaranarayanan K."/>
            <person name="Garner C."/>
            <person name="Sindelar R."/>
            <person name="Kotary K."/>
            <person name="Garner R."/>
            <person name="Barclay S."/>
            <person name="Lawson P."/>
            <person name="Krumholz L."/>
        </authorList>
    </citation>
    <scope>NUCLEOTIDE SEQUENCE [LARGE SCALE GENOMIC DNA]</scope>
    <source>
        <strain evidence="13 14">SURF-1</strain>
    </source>
</reference>
<evidence type="ECO:0000256" key="1">
    <source>
        <dbReference type="ARBA" id="ARBA00004571"/>
    </source>
</evidence>
<evidence type="ECO:0000256" key="11">
    <source>
        <dbReference type="SAM" id="SignalP"/>
    </source>
</evidence>
<evidence type="ECO:0000256" key="2">
    <source>
        <dbReference type="ARBA" id="ARBA00022448"/>
    </source>
</evidence>
<keyword evidence="2" id="KW-0813">Transport</keyword>
<keyword evidence="5" id="KW-0812">Transmembrane</keyword>
<keyword evidence="13" id="KW-0675">Receptor</keyword>
<feature type="signal peptide" evidence="11">
    <location>
        <begin position="1"/>
        <end position="19"/>
    </location>
</feature>
<organism evidence="13 14">
    <name type="scientific">Methylomonas aurea</name>
    <dbReference type="NCBI Taxonomy" id="2952224"/>
    <lineage>
        <taxon>Bacteria</taxon>
        <taxon>Pseudomonadati</taxon>
        <taxon>Pseudomonadota</taxon>
        <taxon>Gammaproteobacteria</taxon>
        <taxon>Methylococcales</taxon>
        <taxon>Methylococcaceae</taxon>
        <taxon>Methylomonas</taxon>
    </lineage>
</organism>
<evidence type="ECO:0000256" key="10">
    <source>
        <dbReference type="ARBA" id="ARBA00023237"/>
    </source>
</evidence>
<keyword evidence="9" id="KW-0472">Membrane</keyword>
<keyword evidence="7" id="KW-0406">Ion transport</keyword>
<dbReference type="InterPro" id="IPR037066">
    <property type="entry name" value="Plug_dom_sf"/>
</dbReference>
<dbReference type="PANTHER" id="PTHR32552">
    <property type="entry name" value="FERRICHROME IRON RECEPTOR-RELATED"/>
    <property type="match status" value="1"/>
</dbReference>
<keyword evidence="14" id="KW-1185">Reference proteome</keyword>
<evidence type="ECO:0000256" key="4">
    <source>
        <dbReference type="ARBA" id="ARBA00022496"/>
    </source>
</evidence>
<dbReference type="InterPro" id="IPR012910">
    <property type="entry name" value="Plug_dom"/>
</dbReference>
<dbReference type="Pfam" id="PF07715">
    <property type="entry name" value="Plug"/>
    <property type="match status" value="1"/>
</dbReference>
<proteinExistence type="predicted"/>
<keyword evidence="8" id="KW-0798">TonB box</keyword>
<gene>
    <name evidence="13" type="ORF">NP603_00025</name>
</gene>
<accession>A0ABT1UCM6</accession>
<keyword evidence="11" id="KW-0732">Signal</keyword>
<evidence type="ECO:0000256" key="6">
    <source>
        <dbReference type="ARBA" id="ARBA00023004"/>
    </source>
</evidence>
<evidence type="ECO:0000256" key="3">
    <source>
        <dbReference type="ARBA" id="ARBA00022452"/>
    </source>
</evidence>
<keyword evidence="3" id="KW-1134">Transmembrane beta strand</keyword>
<evidence type="ECO:0000259" key="12">
    <source>
        <dbReference type="Pfam" id="PF07715"/>
    </source>
</evidence>
<name>A0ABT1UCM6_9GAMM</name>
<keyword evidence="4" id="KW-0410">Iron transport</keyword>
<protein>
    <submittedName>
        <fullName evidence="13">TonB-dependent receptor plug domain-containing protein</fullName>
    </submittedName>
</protein>
<dbReference type="InterPro" id="IPR036942">
    <property type="entry name" value="Beta-barrel_TonB_sf"/>
</dbReference>
<evidence type="ECO:0000256" key="8">
    <source>
        <dbReference type="ARBA" id="ARBA00023077"/>
    </source>
</evidence>
<evidence type="ECO:0000313" key="13">
    <source>
        <dbReference type="EMBL" id="MCQ8179480.1"/>
    </source>
</evidence>
<dbReference type="SUPFAM" id="SSF56935">
    <property type="entry name" value="Porins"/>
    <property type="match status" value="1"/>
</dbReference>
<comment type="subcellular location">
    <subcellularLocation>
        <location evidence="1">Cell outer membrane</location>
        <topology evidence="1">Multi-pass membrane protein</topology>
    </subcellularLocation>
</comment>
<feature type="chain" id="PRO_5045287683" evidence="11">
    <location>
        <begin position="20"/>
        <end position="741"/>
    </location>
</feature>
<sequence>MYPLRLTRRAALFPKTLMAVGLEIALGLAGAEVLAEPAPDMVAVAAAEEDKPAVKTANKAKKAEKSEELEAVQVEEDGRGKNLIGIAPSASQGEVSQKQFEHRPFSRNGELVEVVPGAIATQHSGSGKANQYFLRGFNLDHGTDFTTFVDGIPMNMTTHAHGQGYMDINSIIPELVKKVEYGKGPYYAEVGDFSAAGYAKMFTMDKLDQGILKFTAGSFDYYRTLVANSMKVGDGDLLYAGEFNLYDGVWQVPEDSKKFNGQLRYTLGGDDWGLSINGKAYTNSWTATNQIPQAAIDNGSLGLYGSMDPTDGGKTNRYSLSSSFWNQGDNWKNDANIYAVYTDLDLYSNFSGFTRGAGGDQILQTEQRVQTGGHFEHTRYNKLFGFEMDNSVGLQFRNDQIMGLGLYETEARRIMNTVSRSNVGVTTVGTYFKNTTHWHDKVRTIAGLRGDFINNDVEVLDNRNQDPAINAANSGSRGKVMVSPKISLVLGPWYDTEFFFNAGYGYHSNDARGTTLQRNPNDGSPAVDDAGLSIARIRPAAWSRGGEAGIRTNYVPGLNSTFALWWLESSQELVFVGDAGTTEATGKSHRYGIELTNYYKPFDWLTLDADFALTTAKYADNNLYVPNSVGRVVSTGATIEAPNGLFGAIRLRHFGRVYLDRDPDTNVDYWSGDTNIVNLSAGYKHKQYKFEIDVFNILGSQSNDIAYAYEYAYPNGSPNQFGILKHPVEPRMFRGTISINF</sequence>
<keyword evidence="10" id="KW-0998">Cell outer membrane</keyword>
<dbReference type="Gene3D" id="2.170.130.10">
    <property type="entry name" value="TonB-dependent receptor, plug domain"/>
    <property type="match status" value="1"/>
</dbReference>
<dbReference type="Proteomes" id="UP001524569">
    <property type="component" value="Unassembled WGS sequence"/>
</dbReference>
<evidence type="ECO:0000256" key="9">
    <source>
        <dbReference type="ARBA" id="ARBA00023136"/>
    </source>
</evidence>
<evidence type="ECO:0000256" key="7">
    <source>
        <dbReference type="ARBA" id="ARBA00023065"/>
    </source>
</evidence>
<keyword evidence="6" id="KW-0408">Iron</keyword>